<dbReference type="SUPFAM" id="SSF54292">
    <property type="entry name" value="2Fe-2S ferredoxin-like"/>
    <property type="match status" value="1"/>
</dbReference>
<dbReference type="OrthoDB" id="9799640at2"/>
<evidence type="ECO:0000256" key="2">
    <source>
        <dbReference type="ARBA" id="ARBA00022714"/>
    </source>
</evidence>
<protein>
    <submittedName>
        <fullName evidence="8">Ferredoxin</fullName>
    </submittedName>
</protein>
<dbReference type="RefSeq" id="WP_106658546.1">
    <property type="nucleotide sequence ID" value="NZ_PJEO01000014.1"/>
</dbReference>
<dbReference type="AlphaFoldDB" id="A0A2N3HMQ7"/>
<feature type="domain" description="2Fe-2S ferredoxin-type" evidence="7">
    <location>
        <begin position="3"/>
        <end position="105"/>
    </location>
</feature>
<dbReference type="GO" id="GO:0009055">
    <property type="term" value="F:electron transfer activity"/>
    <property type="evidence" value="ECO:0007669"/>
    <property type="project" value="TreeGrafter"/>
</dbReference>
<evidence type="ECO:0000256" key="5">
    <source>
        <dbReference type="ARBA" id="ARBA00023014"/>
    </source>
</evidence>
<evidence type="ECO:0000256" key="4">
    <source>
        <dbReference type="ARBA" id="ARBA00023004"/>
    </source>
</evidence>
<dbReference type="GO" id="GO:0051537">
    <property type="term" value="F:2 iron, 2 sulfur cluster binding"/>
    <property type="evidence" value="ECO:0007669"/>
    <property type="project" value="UniProtKB-KW"/>
</dbReference>
<comment type="cofactor">
    <cofactor evidence="6">
        <name>[2Fe-2S] cluster</name>
        <dbReference type="ChEBI" id="CHEBI:190135"/>
    </cofactor>
</comment>
<dbReference type="EMBL" id="PJEO01000014">
    <property type="protein sequence ID" value="PKQ46269.1"/>
    <property type="molecule type" value="Genomic_DNA"/>
</dbReference>
<accession>A0A2N3HMQ7</accession>
<evidence type="ECO:0000313" key="8">
    <source>
        <dbReference type="EMBL" id="PKQ46269.1"/>
    </source>
</evidence>
<dbReference type="InterPro" id="IPR036010">
    <property type="entry name" value="2Fe-2S_ferredoxin-like_sf"/>
</dbReference>
<dbReference type="Proteomes" id="UP000233435">
    <property type="component" value="Unassembled WGS sequence"/>
</dbReference>
<dbReference type="Gene3D" id="3.10.20.30">
    <property type="match status" value="1"/>
</dbReference>
<keyword evidence="3" id="KW-0479">Metal-binding</keyword>
<dbReference type="PANTHER" id="PTHR23426:SF65">
    <property type="entry name" value="FERREDOXIN-2, MITOCHONDRIAL"/>
    <property type="match status" value="1"/>
</dbReference>
<comment type="similarity">
    <text evidence="1">Belongs to the adrenodoxin/putidaredoxin family.</text>
</comment>
<keyword evidence="2" id="KW-0001">2Fe-2S</keyword>
<dbReference type="InterPro" id="IPR001055">
    <property type="entry name" value="Adrenodoxin-like"/>
</dbReference>
<comment type="caution">
    <text evidence="8">The sequence shown here is derived from an EMBL/GenBank/DDBJ whole genome shotgun (WGS) entry which is preliminary data.</text>
</comment>
<dbReference type="PROSITE" id="PS51085">
    <property type="entry name" value="2FE2S_FER_2"/>
    <property type="match status" value="1"/>
</dbReference>
<dbReference type="InterPro" id="IPR012675">
    <property type="entry name" value="Beta-grasp_dom_sf"/>
</dbReference>
<evidence type="ECO:0000256" key="6">
    <source>
        <dbReference type="ARBA" id="ARBA00034078"/>
    </source>
</evidence>
<keyword evidence="4" id="KW-0408">Iron</keyword>
<dbReference type="PANTHER" id="PTHR23426">
    <property type="entry name" value="FERREDOXIN/ADRENODOXIN"/>
    <property type="match status" value="1"/>
</dbReference>
<evidence type="ECO:0000256" key="3">
    <source>
        <dbReference type="ARBA" id="ARBA00022723"/>
    </source>
</evidence>
<dbReference type="Pfam" id="PF00111">
    <property type="entry name" value="Fer2"/>
    <property type="match status" value="1"/>
</dbReference>
<proteinExistence type="inferred from homology"/>
<evidence type="ECO:0000256" key="1">
    <source>
        <dbReference type="ARBA" id="ARBA00010914"/>
    </source>
</evidence>
<name>A0A2N3HMQ7_9FLAO</name>
<sequence length="109" mass="12639">MIYKVNIISTNNKRIEIPFKRFEYPNLMELIVDTYFEDIGECLGRGLCGTCHVKLQSGSINDRIEPVEKETLTNLYNSETNSRLACQIMLDEKINNMTFKIITENKINT</sequence>
<evidence type="ECO:0000313" key="9">
    <source>
        <dbReference type="Proteomes" id="UP000233435"/>
    </source>
</evidence>
<organism evidence="8 9">
    <name type="scientific">Confluentibacter flavum</name>
    <dbReference type="NCBI Taxonomy" id="1909700"/>
    <lineage>
        <taxon>Bacteria</taxon>
        <taxon>Pseudomonadati</taxon>
        <taxon>Bacteroidota</taxon>
        <taxon>Flavobacteriia</taxon>
        <taxon>Flavobacteriales</taxon>
        <taxon>Flavobacteriaceae</taxon>
        <taxon>Confluentibacter</taxon>
    </lineage>
</organism>
<keyword evidence="5" id="KW-0411">Iron-sulfur</keyword>
<dbReference type="InterPro" id="IPR001041">
    <property type="entry name" value="2Fe-2S_ferredoxin-type"/>
</dbReference>
<keyword evidence="9" id="KW-1185">Reference proteome</keyword>
<gene>
    <name evidence="8" type="ORF">CSW08_03660</name>
</gene>
<dbReference type="GO" id="GO:0140647">
    <property type="term" value="P:P450-containing electron transport chain"/>
    <property type="evidence" value="ECO:0007669"/>
    <property type="project" value="InterPro"/>
</dbReference>
<dbReference type="GO" id="GO:0046872">
    <property type="term" value="F:metal ion binding"/>
    <property type="evidence" value="ECO:0007669"/>
    <property type="project" value="UniProtKB-KW"/>
</dbReference>
<evidence type="ECO:0000259" key="7">
    <source>
        <dbReference type="PROSITE" id="PS51085"/>
    </source>
</evidence>
<reference evidence="8 9" key="1">
    <citation type="submission" date="2017-12" db="EMBL/GenBank/DDBJ databases">
        <title>Confluentibacter flavum sp. nov., isolated from the saline lake.</title>
        <authorList>
            <person name="Yu L."/>
        </authorList>
    </citation>
    <scope>NUCLEOTIDE SEQUENCE [LARGE SCALE GENOMIC DNA]</scope>
    <source>
        <strain evidence="8 9">3B</strain>
    </source>
</reference>